<evidence type="ECO:0000256" key="1">
    <source>
        <dbReference type="ARBA" id="ARBA00004141"/>
    </source>
</evidence>
<dbReference type="PANTHER" id="PTHR11360">
    <property type="entry name" value="MONOCARBOXYLATE TRANSPORTER"/>
    <property type="match status" value="1"/>
</dbReference>
<comment type="caution">
    <text evidence="10">The sequence shown here is derived from an EMBL/GenBank/DDBJ whole genome shotgun (WGS) entry which is preliminary data.</text>
</comment>
<protein>
    <recommendedName>
        <fullName evidence="9">Major facilitator superfamily (MFS) profile domain-containing protein</fullName>
    </recommendedName>
</protein>
<keyword evidence="11" id="KW-1185">Reference proteome</keyword>
<dbReference type="GeneID" id="98177568"/>
<feature type="transmembrane region" description="Helical" evidence="8">
    <location>
        <begin position="48"/>
        <end position="72"/>
    </location>
</feature>
<feature type="transmembrane region" description="Helical" evidence="8">
    <location>
        <begin position="317"/>
        <end position="336"/>
    </location>
</feature>
<gene>
    <name evidence="10" type="ORF">MFIFM68171_06825</name>
</gene>
<dbReference type="PANTHER" id="PTHR11360:SF224">
    <property type="entry name" value="MAJOR FACILITATOR SUPERFAMILY (MFS) PROFILE DOMAIN-CONTAINING PROTEIN-RELATED"/>
    <property type="match status" value="1"/>
</dbReference>
<evidence type="ECO:0000256" key="8">
    <source>
        <dbReference type="SAM" id="Phobius"/>
    </source>
</evidence>
<proteinExistence type="inferred from homology"/>
<keyword evidence="4 8" id="KW-0812">Transmembrane</keyword>
<keyword evidence="5 8" id="KW-1133">Transmembrane helix</keyword>
<evidence type="ECO:0000256" key="2">
    <source>
        <dbReference type="ARBA" id="ARBA00006727"/>
    </source>
</evidence>
<name>A0ABQ0GG01_9PEZI</name>
<organism evidence="10 11">
    <name type="scientific">Madurella fahalii</name>
    <dbReference type="NCBI Taxonomy" id="1157608"/>
    <lineage>
        <taxon>Eukaryota</taxon>
        <taxon>Fungi</taxon>
        <taxon>Dikarya</taxon>
        <taxon>Ascomycota</taxon>
        <taxon>Pezizomycotina</taxon>
        <taxon>Sordariomycetes</taxon>
        <taxon>Sordariomycetidae</taxon>
        <taxon>Sordariales</taxon>
        <taxon>Sordariales incertae sedis</taxon>
        <taxon>Madurella</taxon>
    </lineage>
</organism>
<dbReference type="Proteomes" id="UP001628179">
    <property type="component" value="Unassembled WGS sequence"/>
</dbReference>
<dbReference type="EMBL" id="BAAFSV010000003">
    <property type="protein sequence ID" value="GAB1316615.1"/>
    <property type="molecule type" value="Genomic_DNA"/>
</dbReference>
<comment type="similarity">
    <text evidence="2">Belongs to the major facilitator superfamily. Monocarboxylate porter (TC 2.A.1.13) family.</text>
</comment>
<evidence type="ECO:0000256" key="7">
    <source>
        <dbReference type="SAM" id="MobiDB-lite"/>
    </source>
</evidence>
<evidence type="ECO:0000313" key="11">
    <source>
        <dbReference type="Proteomes" id="UP001628179"/>
    </source>
</evidence>
<feature type="transmembrane region" description="Helical" evidence="8">
    <location>
        <begin position="377"/>
        <end position="397"/>
    </location>
</feature>
<dbReference type="InterPro" id="IPR036259">
    <property type="entry name" value="MFS_trans_sf"/>
</dbReference>
<evidence type="ECO:0000256" key="6">
    <source>
        <dbReference type="ARBA" id="ARBA00023136"/>
    </source>
</evidence>
<sequence length="441" mass="47179">MEGPKEKSSLALSSSERVGASEPDALSAPPPASTPAYMSPPPDGGFKAWSTVAGAWCCLFVSFGWINCIGIFEAHYQHNQLSEYAPGIVAWITSTEVAVMYLTMPVQGKLYDNFGPKPLLYGGTLMHIFGLMMASLSTEYYQILLSQSICSAIGCSAVFTAATGAVGSWFSKWRALALGVVASGSSLSACILPILVTRLGPQIGFAWALRICAFLFLFLLIIACFTLESRSPPKPSPWQLAAFARPLKEKAFLLNALGLAFFSGGMFVPFNFLVLEAQHRGMESDMANYQIAILNGVSIFGRIIPGWMGDRIGRFNVMIATTALSAAITLALWIPAPVGSTAATVVFSAIFGFTSGTFVSMTPALVQQMSPIEEMGIRVGTTFGIISIAALTSNPIAGGLISQNGGDYLYLKIFCGLAMAVGTVLILLSRNLQCGWKWKRF</sequence>
<dbReference type="SUPFAM" id="SSF103473">
    <property type="entry name" value="MFS general substrate transporter"/>
    <property type="match status" value="1"/>
</dbReference>
<feature type="transmembrane region" description="Helical" evidence="8">
    <location>
        <begin position="84"/>
        <end position="106"/>
    </location>
</feature>
<dbReference type="RefSeq" id="XP_070918346.1">
    <property type="nucleotide sequence ID" value="XM_071062245.1"/>
</dbReference>
<comment type="subcellular location">
    <subcellularLocation>
        <location evidence="1">Membrane</location>
        <topology evidence="1">Multi-pass membrane protein</topology>
    </subcellularLocation>
</comment>
<dbReference type="Gene3D" id="1.20.1250.20">
    <property type="entry name" value="MFS general substrate transporter like domains"/>
    <property type="match status" value="1"/>
</dbReference>
<reference evidence="10 11" key="1">
    <citation type="submission" date="2024-09" db="EMBL/GenBank/DDBJ databases">
        <title>Itraconazole resistance in Madurella fahalii resulting from another homologue of gene encoding cytochrome P450 14-alpha sterol demethylase (CYP51).</title>
        <authorList>
            <person name="Yoshioka I."/>
            <person name="Fahal A.H."/>
            <person name="Kaneko S."/>
            <person name="Yaguchi T."/>
        </authorList>
    </citation>
    <scope>NUCLEOTIDE SEQUENCE [LARGE SCALE GENOMIC DNA]</scope>
    <source>
        <strain evidence="10 11">IFM 68171</strain>
    </source>
</reference>
<feature type="transmembrane region" description="Helical" evidence="8">
    <location>
        <begin position="342"/>
        <end position="365"/>
    </location>
</feature>
<feature type="transmembrane region" description="Helical" evidence="8">
    <location>
        <begin position="409"/>
        <end position="429"/>
    </location>
</feature>
<evidence type="ECO:0000259" key="9">
    <source>
        <dbReference type="PROSITE" id="PS50850"/>
    </source>
</evidence>
<keyword evidence="6 8" id="KW-0472">Membrane</keyword>
<evidence type="ECO:0000313" key="10">
    <source>
        <dbReference type="EMBL" id="GAB1316615.1"/>
    </source>
</evidence>
<feature type="transmembrane region" description="Helical" evidence="8">
    <location>
        <begin position="207"/>
        <end position="227"/>
    </location>
</feature>
<feature type="domain" description="Major facilitator superfamily (MFS) profile" evidence="9">
    <location>
        <begin position="251"/>
        <end position="441"/>
    </location>
</feature>
<feature type="compositionally biased region" description="Low complexity" evidence="7">
    <location>
        <begin position="9"/>
        <end position="27"/>
    </location>
</feature>
<feature type="region of interest" description="Disordered" evidence="7">
    <location>
        <begin position="1"/>
        <end position="34"/>
    </location>
</feature>
<feature type="transmembrane region" description="Helical" evidence="8">
    <location>
        <begin position="143"/>
        <end position="163"/>
    </location>
</feature>
<feature type="transmembrane region" description="Helical" evidence="8">
    <location>
        <begin position="118"/>
        <end position="137"/>
    </location>
</feature>
<accession>A0ABQ0GG01</accession>
<dbReference type="CDD" id="cd17352">
    <property type="entry name" value="MFS_MCT_SLC16"/>
    <property type="match status" value="1"/>
</dbReference>
<feature type="transmembrane region" description="Helical" evidence="8">
    <location>
        <begin position="175"/>
        <end position="195"/>
    </location>
</feature>
<feature type="transmembrane region" description="Helical" evidence="8">
    <location>
        <begin position="252"/>
        <end position="275"/>
    </location>
</feature>
<dbReference type="Pfam" id="PF07690">
    <property type="entry name" value="MFS_1"/>
    <property type="match status" value="1"/>
</dbReference>
<dbReference type="InterPro" id="IPR011701">
    <property type="entry name" value="MFS"/>
</dbReference>
<keyword evidence="3" id="KW-0813">Transport</keyword>
<evidence type="ECO:0000256" key="5">
    <source>
        <dbReference type="ARBA" id="ARBA00022989"/>
    </source>
</evidence>
<dbReference type="InterPro" id="IPR050327">
    <property type="entry name" value="Proton-linked_MCT"/>
</dbReference>
<dbReference type="PROSITE" id="PS50850">
    <property type="entry name" value="MFS"/>
    <property type="match status" value="1"/>
</dbReference>
<evidence type="ECO:0000256" key="4">
    <source>
        <dbReference type="ARBA" id="ARBA00022692"/>
    </source>
</evidence>
<evidence type="ECO:0000256" key="3">
    <source>
        <dbReference type="ARBA" id="ARBA00022448"/>
    </source>
</evidence>
<dbReference type="InterPro" id="IPR020846">
    <property type="entry name" value="MFS_dom"/>
</dbReference>